<dbReference type="RefSeq" id="WP_251810010.1">
    <property type="nucleotide sequence ID" value="NZ_CP101527.1"/>
</dbReference>
<feature type="transmembrane region" description="Helical" evidence="8">
    <location>
        <begin position="123"/>
        <end position="141"/>
    </location>
</feature>
<keyword evidence="8" id="KW-0472">Membrane</keyword>
<dbReference type="EC" id="2.7.13.3" evidence="2"/>
<feature type="transmembrane region" description="Helical" evidence="8">
    <location>
        <begin position="182"/>
        <end position="203"/>
    </location>
</feature>
<evidence type="ECO:0000313" key="10">
    <source>
        <dbReference type="EMBL" id="UZW73870.1"/>
    </source>
</evidence>
<proteinExistence type="predicted"/>
<dbReference type="PANTHER" id="PTHR44936:SF10">
    <property type="entry name" value="SENSOR PROTEIN RSTB"/>
    <property type="match status" value="1"/>
</dbReference>
<dbReference type="InterPro" id="IPR005467">
    <property type="entry name" value="His_kinase_dom"/>
</dbReference>
<dbReference type="PANTHER" id="PTHR44936">
    <property type="entry name" value="SENSOR PROTEIN CREC"/>
    <property type="match status" value="1"/>
</dbReference>
<evidence type="ECO:0000259" key="9">
    <source>
        <dbReference type="PROSITE" id="PS50109"/>
    </source>
</evidence>
<keyword evidence="6 10" id="KW-0067">ATP-binding</keyword>
<dbReference type="AlphaFoldDB" id="A0A9E8HGM9"/>
<evidence type="ECO:0000256" key="5">
    <source>
        <dbReference type="ARBA" id="ARBA00022777"/>
    </source>
</evidence>
<keyword evidence="5" id="KW-0418">Kinase</keyword>
<dbReference type="Proteomes" id="UP001164472">
    <property type="component" value="Chromosome"/>
</dbReference>
<keyword evidence="8" id="KW-0812">Transmembrane</keyword>
<evidence type="ECO:0000256" key="6">
    <source>
        <dbReference type="ARBA" id="ARBA00022840"/>
    </source>
</evidence>
<comment type="catalytic activity">
    <reaction evidence="1">
        <text>ATP + protein L-histidine = ADP + protein N-phospho-L-histidine.</text>
        <dbReference type="EC" id="2.7.13.3"/>
    </reaction>
</comment>
<accession>A0A9E8HGM9</accession>
<dbReference type="GO" id="GO:0005886">
    <property type="term" value="C:plasma membrane"/>
    <property type="evidence" value="ECO:0007669"/>
    <property type="project" value="TreeGrafter"/>
</dbReference>
<feature type="domain" description="Histidine kinase" evidence="9">
    <location>
        <begin position="238"/>
        <end position="451"/>
    </location>
</feature>
<dbReference type="InterPro" id="IPR004358">
    <property type="entry name" value="Sig_transdc_His_kin-like_C"/>
</dbReference>
<dbReference type="Gene3D" id="3.30.565.10">
    <property type="entry name" value="Histidine kinase-like ATPase, C-terminal domain"/>
    <property type="match status" value="1"/>
</dbReference>
<evidence type="ECO:0000256" key="8">
    <source>
        <dbReference type="SAM" id="Phobius"/>
    </source>
</evidence>
<dbReference type="SUPFAM" id="SSF55874">
    <property type="entry name" value="ATPase domain of HSP90 chaperone/DNA topoisomerase II/histidine kinase"/>
    <property type="match status" value="1"/>
</dbReference>
<feature type="transmembrane region" description="Helical" evidence="8">
    <location>
        <begin position="99"/>
        <end position="116"/>
    </location>
</feature>
<dbReference type="PRINTS" id="PR00344">
    <property type="entry name" value="BCTRLSENSOR"/>
</dbReference>
<feature type="transmembrane region" description="Helical" evidence="8">
    <location>
        <begin position="12"/>
        <end position="35"/>
    </location>
</feature>
<evidence type="ECO:0000256" key="2">
    <source>
        <dbReference type="ARBA" id="ARBA00012438"/>
    </source>
</evidence>
<dbReference type="KEGG" id="asem:NNL22_12590"/>
<evidence type="ECO:0000256" key="1">
    <source>
        <dbReference type="ARBA" id="ARBA00000085"/>
    </source>
</evidence>
<keyword evidence="8" id="KW-1133">Transmembrane helix</keyword>
<dbReference type="InterPro" id="IPR050980">
    <property type="entry name" value="2C_sensor_his_kinase"/>
</dbReference>
<dbReference type="InterPro" id="IPR036890">
    <property type="entry name" value="HATPase_C_sf"/>
</dbReference>
<evidence type="ECO:0000256" key="3">
    <source>
        <dbReference type="ARBA" id="ARBA00022679"/>
    </source>
</evidence>
<feature type="transmembrane region" description="Helical" evidence="8">
    <location>
        <begin position="41"/>
        <end position="62"/>
    </location>
</feature>
<dbReference type="EMBL" id="CP101527">
    <property type="protein sequence ID" value="UZW73870.1"/>
    <property type="molecule type" value="Genomic_DNA"/>
</dbReference>
<dbReference type="PROSITE" id="PS50109">
    <property type="entry name" value="HIS_KIN"/>
    <property type="match status" value="1"/>
</dbReference>
<organism evidence="10 11">
    <name type="scientific">Alkalimarinus sediminis</name>
    <dbReference type="NCBI Taxonomy" id="1632866"/>
    <lineage>
        <taxon>Bacteria</taxon>
        <taxon>Pseudomonadati</taxon>
        <taxon>Pseudomonadota</taxon>
        <taxon>Gammaproteobacteria</taxon>
        <taxon>Alteromonadales</taxon>
        <taxon>Alteromonadaceae</taxon>
        <taxon>Alkalimarinus</taxon>
    </lineage>
</organism>
<dbReference type="GO" id="GO:0000155">
    <property type="term" value="F:phosphorelay sensor kinase activity"/>
    <property type="evidence" value="ECO:0007669"/>
    <property type="project" value="TreeGrafter"/>
</dbReference>
<protein>
    <recommendedName>
        <fullName evidence="2">histidine kinase</fullName>
        <ecNumber evidence="2">2.7.13.3</ecNumber>
    </recommendedName>
</protein>
<evidence type="ECO:0000256" key="7">
    <source>
        <dbReference type="SAM" id="MobiDB-lite"/>
    </source>
</evidence>
<dbReference type="GO" id="GO:0005524">
    <property type="term" value="F:ATP binding"/>
    <property type="evidence" value="ECO:0007669"/>
    <property type="project" value="UniProtKB-KW"/>
</dbReference>
<reference evidence="10" key="1">
    <citation type="submission" date="2022-07" db="EMBL/GenBank/DDBJ databases">
        <title>Alkalimarinus sp. nov., isolated from gut of a Alitta virens.</title>
        <authorList>
            <person name="Yang A.I."/>
            <person name="Shin N.-R."/>
        </authorList>
    </citation>
    <scope>NUCLEOTIDE SEQUENCE</scope>
    <source>
        <strain evidence="10">FA028</strain>
    </source>
</reference>
<dbReference type="Pfam" id="PF02518">
    <property type="entry name" value="HATPase_c"/>
    <property type="match status" value="1"/>
</dbReference>
<sequence>MAAPIHPLDKNLLLVNTVRCFILFAVLALVSAGYFFNATSISIFTTLLTLSFYTGLTVYTFRRLSKQTSISEREFFYHLGADITVLTILFIFSGGSANPFVSLYLFPIIVSASLLSSTYTRTLLLLGITCYSALFVIDMLWPGDNSVHDSHGATSMTGHSNMTDHSSHNTNQKTSEDSMFSLHLYGMWFTFAFSALLISTFVVRMKKQLAKQQQKINAQRESALRDEQVIAIATQAANVAHHIGTPLSTISVIANDLKQEPQLTAYIDDLDILSSQVDLCRNELQQLRIDTDKNHQQLTSHIQVRQHLQDITDELTLLHPQTNIKLDLSKCPQDLGIRADQGLKLAILSLLNNACEASPNQIDISVGQQNEQLSIQIRDYGTGIPQTLEGVPQQPTQSTKSTGLGLGLFLSHATVERQGGAVRLINISDNPEDSSAKTKGTLTEITLPLDRS</sequence>
<keyword evidence="3" id="KW-0808">Transferase</keyword>
<feature type="region of interest" description="Disordered" evidence="7">
    <location>
        <begin position="152"/>
        <end position="172"/>
    </location>
</feature>
<feature type="transmembrane region" description="Helical" evidence="8">
    <location>
        <begin position="74"/>
        <end position="93"/>
    </location>
</feature>
<gene>
    <name evidence="10" type="ORF">NNL22_12590</name>
</gene>
<keyword evidence="11" id="KW-1185">Reference proteome</keyword>
<evidence type="ECO:0000256" key="4">
    <source>
        <dbReference type="ARBA" id="ARBA00022741"/>
    </source>
</evidence>
<evidence type="ECO:0000313" key="11">
    <source>
        <dbReference type="Proteomes" id="UP001164472"/>
    </source>
</evidence>
<dbReference type="SMART" id="SM00387">
    <property type="entry name" value="HATPase_c"/>
    <property type="match status" value="1"/>
</dbReference>
<keyword evidence="4" id="KW-0547">Nucleotide-binding</keyword>
<name>A0A9E8HGM9_9ALTE</name>
<dbReference type="InterPro" id="IPR003594">
    <property type="entry name" value="HATPase_dom"/>
</dbReference>